<gene>
    <name evidence="17" type="ORF">D5366_05820</name>
</gene>
<evidence type="ECO:0000256" key="7">
    <source>
        <dbReference type="ARBA" id="ARBA00023004"/>
    </source>
</evidence>
<keyword evidence="5 12" id="KW-0812">Transmembrane</keyword>
<keyword evidence="6 14" id="KW-0732">Signal</keyword>
<evidence type="ECO:0000256" key="5">
    <source>
        <dbReference type="ARBA" id="ARBA00022692"/>
    </source>
</evidence>
<dbReference type="InterPro" id="IPR039426">
    <property type="entry name" value="TonB-dep_rcpt-like"/>
</dbReference>
<feature type="domain" description="TonB-dependent receptor-like beta-barrel" evidence="15">
    <location>
        <begin position="303"/>
        <end position="764"/>
    </location>
</feature>
<organism evidence="17 18">
    <name type="scientific">Neokomagataea tanensis</name>
    <dbReference type="NCBI Taxonomy" id="661191"/>
    <lineage>
        <taxon>Bacteria</taxon>
        <taxon>Pseudomonadati</taxon>
        <taxon>Pseudomonadota</taxon>
        <taxon>Alphaproteobacteria</taxon>
        <taxon>Acetobacterales</taxon>
        <taxon>Acetobacteraceae</taxon>
        <taxon>Neokomagataea</taxon>
    </lineage>
</organism>
<evidence type="ECO:0000256" key="9">
    <source>
        <dbReference type="ARBA" id="ARBA00023077"/>
    </source>
</evidence>
<dbReference type="Pfam" id="PF07715">
    <property type="entry name" value="Plug"/>
    <property type="match status" value="1"/>
</dbReference>
<evidence type="ECO:0000313" key="18">
    <source>
        <dbReference type="Proteomes" id="UP000317214"/>
    </source>
</evidence>
<keyword evidence="8" id="KW-0406">Ion transport</keyword>
<sequence>MRVRLLLSTVAAGAVLAGVSSANAARHSEVKSKHKPAIVAQKVSAPVKHTPRKGSGHVASGNETMTVSVKRSASHNAVEVVSRQTMDHFVAGTSPVSILAQTTPGALFTSDDAFGLDTVANTLYVRGFNQTQLGATLDGIPMGGQGFHNWNGLGIDQTEIQENISSLTLSQGAGALDTPSAQTLGGAMTFTTSDPTDRAGGRLSQLFGSNNGFRTFARVDSGILNKTGTKFYASFARTAQDLWKGYGDQTELQANAKVVQPVGEHGKITAVFDYSNFAQYNYLSVTKNMWQRLGRDSVYLKPNYELAKQYAYYAQNGGVPANYAGILSNDEISDFAYDSTQIQRNYLSAITGEFELAPGITSKTIAYGHVSNGNYAGTNPSLTSPDSQVPMVLQVGHADTRRIGFVQSFDIQAGKRNDIKTGVWYENNRFQYPMMMYQDGVNYAHASLSDFTNGTLWWRDAFNTNTFQFYLQDTYKVLRNLSVTAGFRSLVQSTRGGTKEDNSSSLSDWGVYYSHPVNGSLTASNAFLPHVNVNYHFLEHHEIYVDIAENMRAYDYGSQSSSGTAWSHLGTSAVSAQSVFDASKKVLRPERTWNYVVGYRFNSEYFSGSVDYYHTDYFNRLAAITSGPVNNTYNAYLNVGREIVDGADVLGTIRPLPGLSITNSFSWNSSRYQSDSLPYGGSTVSIKGKQQVYYPKYMYKADVTYTWKQATVNFNTNYVGARYMTYTNDEKIPSYWSSTLTASYDFGRIGFAQNMKATFGVTNLFNQNYIGGVYGAASVSGDNNANLFVAAPRQYFGSVAAQF</sequence>
<keyword evidence="9 13" id="KW-0798">TonB box</keyword>
<evidence type="ECO:0000256" key="8">
    <source>
        <dbReference type="ARBA" id="ARBA00023065"/>
    </source>
</evidence>
<dbReference type="GO" id="GO:0009279">
    <property type="term" value="C:cell outer membrane"/>
    <property type="evidence" value="ECO:0007669"/>
    <property type="project" value="UniProtKB-SubCell"/>
</dbReference>
<feature type="domain" description="TonB-dependent receptor plug" evidence="16">
    <location>
        <begin position="74"/>
        <end position="175"/>
    </location>
</feature>
<dbReference type="RefSeq" id="WP_141492657.1">
    <property type="nucleotide sequence ID" value="NZ_CP032485.1"/>
</dbReference>
<keyword evidence="3 12" id="KW-1134">Transmembrane beta strand</keyword>
<dbReference type="GO" id="GO:0015344">
    <property type="term" value="F:siderophore uptake transmembrane transporter activity"/>
    <property type="evidence" value="ECO:0007669"/>
    <property type="project" value="TreeGrafter"/>
</dbReference>
<keyword evidence="2 12" id="KW-0813">Transport</keyword>
<evidence type="ECO:0000256" key="1">
    <source>
        <dbReference type="ARBA" id="ARBA00004571"/>
    </source>
</evidence>
<reference evidence="17 18" key="1">
    <citation type="submission" date="2018-09" db="EMBL/GenBank/DDBJ databases">
        <title>The complete genome sequence of Neokomagataea tanensis NBRC 106556(T).</title>
        <authorList>
            <person name="Chua K.-O."/>
            <person name="See-Too W.-S."/>
            <person name="Hong K.-W."/>
            <person name="Yin W.-F."/>
            <person name="Chan K.-G."/>
        </authorList>
    </citation>
    <scope>NUCLEOTIDE SEQUENCE [LARGE SCALE GENOMIC DNA]</scope>
    <source>
        <strain evidence="18">AH13 \ NBRC 106556</strain>
    </source>
</reference>
<evidence type="ECO:0000256" key="11">
    <source>
        <dbReference type="ARBA" id="ARBA00023237"/>
    </source>
</evidence>
<evidence type="ECO:0000256" key="3">
    <source>
        <dbReference type="ARBA" id="ARBA00022452"/>
    </source>
</evidence>
<comment type="subcellular location">
    <subcellularLocation>
        <location evidence="1 12">Cell outer membrane</location>
        <topology evidence="1 12">Multi-pass membrane protein</topology>
    </subcellularLocation>
</comment>
<dbReference type="InterPro" id="IPR000531">
    <property type="entry name" value="Beta-barrel_TonB"/>
</dbReference>
<dbReference type="Pfam" id="PF00593">
    <property type="entry name" value="TonB_dep_Rec_b-barrel"/>
    <property type="match status" value="1"/>
</dbReference>
<dbReference type="InterPro" id="IPR012910">
    <property type="entry name" value="Plug_dom"/>
</dbReference>
<evidence type="ECO:0000256" key="12">
    <source>
        <dbReference type="PROSITE-ProRule" id="PRU01360"/>
    </source>
</evidence>
<dbReference type="PANTHER" id="PTHR32552:SF89">
    <property type="entry name" value="CATECHOLATE SIDEROPHORE RECEPTOR FIU"/>
    <property type="match status" value="1"/>
</dbReference>
<feature type="chain" id="PRO_5021323287" evidence="14">
    <location>
        <begin position="25"/>
        <end position="803"/>
    </location>
</feature>
<proteinExistence type="inferred from homology"/>
<evidence type="ECO:0000256" key="10">
    <source>
        <dbReference type="ARBA" id="ARBA00023136"/>
    </source>
</evidence>
<accession>A0A4Y6V617</accession>
<dbReference type="KEGG" id="ntn:D5366_05820"/>
<comment type="similarity">
    <text evidence="12 13">Belongs to the TonB-dependent receptor family.</text>
</comment>
<keyword evidence="18" id="KW-1185">Reference proteome</keyword>
<evidence type="ECO:0000256" key="13">
    <source>
        <dbReference type="RuleBase" id="RU003357"/>
    </source>
</evidence>
<dbReference type="InterPro" id="IPR037066">
    <property type="entry name" value="Plug_dom_sf"/>
</dbReference>
<dbReference type="Gene3D" id="2.170.130.10">
    <property type="entry name" value="TonB-dependent receptor, plug domain"/>
    <property type="match status" value="1"/>
</dbReference>
<evidence type="ECO:0000256" key="4">
    <source>
        <dbReference type="ARBA" id="ARBA00022496"/>
    </source>
</evidence>
<evidence type="ECO:0000259" key="15">
    <source>
        <dbReference type="Pfam" id="PF00593"/>
    </source>
</evidence>
<keyword evidence="10 12" id="KW-0472">Membrane</keyword>
<keyword evidence="7" id="KW-0408">Iron</keyword>
<dbReference type="EMBL" id="CP032485">
    <property type="protein sequence ID" value="QDH24814.1"/>
    <property type="molecule type" value="Genomic_DNA"/>
</dbReference>
<keyword evidence="17" id="KW-0675">Receptor</keyword>
<dbReference type="PANTHER" id="PTHR32552">
    <property type="entry name" value="FERRICHROME IRON RECEPTOR-RELATED"/>
    <property type="match status" value="1"/>
</dbReference>
<dbReference type="Gene3D" id="2.40.170.20">
    <property type="entry name" value="TonB-dependent receptor, beta-barrel domain"/>
    <property type="match status" value="1"/>
</dbReference>
<evidence type="ECO:0000256" key="6">
    <source>
        <dbReference type="ARBA" id="ARBA00022729"/>
    </source>
</evidence>
<dbReference type="SUPFAM" id="SSF56935">
    <property type="entry name" value="Porins"/>
    <property type="match status" value="1"/>
</dbReference>
<evidence type="ECO:0000256" key="2">
    <source>
        <dbReference type="ARBA" id="ARBA00022448"/>
    </source>
</evidence>
<evidence type="ECO:0000256" key="14">
    <source>
        <dbReference type="SAM" id="SignalP"/>
    </source>
</evidence>
<keyword evidence="11 12" id="KW-0998">Cell outer membrane</keyword>
<dbReference type="InterPro" id="IPR036942">
    <property type="entry name" value="Beta-barrel_TonB_sf"/>
</dbReference>
<dbReference type="Proteomes" id="UP000317214">
    <property type="component" value="Chromosome"/>
</dbReference>
<dbReference type="OrthoDB" id="7223138at2"/>
<keyword evidence="4" id="KW-0410">Iron transport</keyword>
<protein>
    <submittedName>
        <fullName evidence="17">TonB-dependent receptor</fullName>
    </submittedName>
</protein>
<dbReference type="AlphaFoldDB" id="A0A4Y6V617"/>
<name>A0A4Y6V617_9PROT</name>
<evidence type="ECO:0000313" key="17">
    <source>
        <dbReference type="EMBL" id="QDH24814.1"/>
    </source>
</evidence>
<evidence type="ECO:0000259" key="16">
    <source>
        <dbReference type="Pfam" id="PF07715"/>
    </source>
</evidence>
<dbReference type="PROSITE" id="PS52016">
    <property type="entry name" value="TONB_DEPENDENT_REC_3"/>
    <property type="match status" value="1"/>
</dbReference>
<feature type="signal peptide" evidence="14">
    <location>
        <begin position="1"/>
        <end position="24"/>
    </location>
</feature>